<sequence>MSDQDAGWCQRAGSGDAEVRGSMPLPPHISRIHTDSPDEHYAWLASRYADHHRRIRAQARGFEFLSETGALGALSFIRSRYLAATAYAEWPPVAYVLAPHVYSGRCLLNWKGREVRVPARGAVLIPPDNFSMLLDTAEYAGLLMPLGVVRRVAEETTGLAPDRLRFTGLLPVSADAQRHWLSTVDFVRRGIYSRALEPPLLLAAAEQAVAASLLATFPNTATIAAQRRPRDPATPAVVRRAMAFVDAHAEEPITLTDIAAAAGVVPRTLHQAFRRHRDTSPATYLRQVRLARAHDQLRAARLDDATTVADVAARWGFLSPRRFAVYYRQTYGRPPGQAPHTGHLAGGG</sequence>
<evidence type="ECO:0000256" key="2">
    <source>
        <dbReference type="ARBA" id="ARBA00023125"/>
    </source>
</evidence>
<gene>
    <name evidence="6" type="ORF">EV385_5605</name>
</gene>
<keyword evidence="1" id="KW-0805">Transcription regulation</keyword>
<evidence type="ECO:0000256" key="4">
    <source>
        <dbReference type="SAM" id="MobiDB-lite"/>
    </source>
</evidence>
<keyword evidence="7" id="KW-1185">Reference proteome</keyword>
<dbReference type="EMBL" id="SHKY01000001">
    <property type="protein sequence ID" value="RZU53672.1"/>
    <property type="molecule type" value="Genomic_DNA"/>
</dbReference>
<dbReference type="Pfam" id="PF14525">
    <property type="entry name" value="AraC_binding_2"/>
    <property type="match status" value="1"/>
</dbReference>
<accession>A0A4Q7ZRA2</accession>
<protein>
    <submittedName>
        <fullName evidence="6">Helix-turn-helix protein</fullName>
    </submittedName>
</protein>
<evidence type="ECO:0000256" key="3">
    <source>
        <dbReference type="ARBA" id="ARBA00023163"/>
    </source>
</evidence>
<dbReference type="InterPro" id="IPR018060">
    <property type="entry name" value="HTH_AraC"/>
</dbReference>
<keyword evidence="2" id="KW-0238">DNA-binding</keyword>
<organism evidence="6 7">
    <name type="scientific">Krasilnikovia cinnamomea</name>
    <dbReference type="NCBI Taxonomy" id="349313"/>
    <lineage>
        <taxon>Bacteria</taxon>
        <taxon>Bacillati</taxon>
        <taxon>Actinomycetota</taxon>
        <taxon>Actinomycetes</taxon>
        <taxon>Micromonosporales</taxon>
        <taxon>Micromonosporaceae</taxon>
        <taxon>Krasilnikovia</taxon>
    </lineage>
</organism>
<dbReference type="InterPro" id="IPR035418">
    <property type="entry name" value="AraC-bd_2"/>
</dbReference>
<dbReference type="Gene3D" id="1.10.10.60">
    <property type="entry name" value="Homeodomain-like"/>
    <property type="match status" value="1"/>
</dbReference>
<dbReference type="PROSITE" id="PS01124">
    <property type="entry name" value="HTH_ARAC_FAMILY_2"/>
    <property type="match status" value="1"/>
</dbReference>
<evidence type="ECO:0000313" key="7">
    <source>
        <dbReference type="Proteomes" id="UP000292564"/>
    </source>
</evidence>
<feature type="domain" description="HTH araC/xylS-type" evidence="5">
    <location>
        <begin position="239"/>
        <end position="341"/>
    </location>
</feature>
<dbReference type="Pfam" id="PF12833">
    <property type="entry name" value="HTH_18"/>
    <property type="match status" value="1"/>
</dbReference>
<evidence type="ECO:0000259" key="5">
    <source>
        <dbReference type="PROSITE" id="PS01124"/>
    </source>
</evidence>
<reference evidence="6 7" key="1">
    <citation type="submission" date="2019-02" db="EMBL/GenBank/DDBJ databases">
        <title>Sequencing the genomes of 1000 actinobacteria strains.</title>
        <authorList>
            <person name="Klenk H.-P."/>
        </authorList>
    </citation>
    <scope>NUCLEOTIDE SEQUENCE [LARGE SCALE GENOMIC DNA]</scope>
    <source>
        <strain evidence="6 7">DSM 45162</strain>
    </source>
</reference>
<evidence type="ECO:0000313" key="6">
    <source>
        <dbReference type="EMBL" id="RZU53672.1"/>
    </source>
</evidence>
<dbReference type="Proteomes" id="UP000292564">
    <property type="component" value="Unassembled WGS sequence"/>
</dbReference>
<dbReference type="SMART" id="SM00342">
    <property type="entry name" value="HTH_ARAC"/>
    <property type="match status" value="1"/>
</dbReference>
<feature type="region of interest" description="Disordered" evidence="4">
    <location>
        <begin position="1"/>
        <end position="23"/>
    </location>
</feature>
<dbReference type="PANTHER" id="PTHR46796">
    <property type="entry name" value="HTH-TYPE TRANSCRIPTIONAL ACTIVATOR RHAS-RELATED"/>
    <property type="match status" value="1"/>
</dbReference>
<dbReference type="GO" id="GO:0003700">
    <property type="term" value="F:DNA-binding transcription factor activity"/>
    <property type="evidence" value="ECO:0007669"/>
    <property type="project" value="InterPro"/>
</dbReference>
<keyword evidence="3" id="KW-0804">Transcription</keyword>
<dbReference type="GO" id="GO:0043565">
    <property type="term" value="F:sequence-specific DNA binding"/>
    <property type="evidence" value="ECO:0007669"/>
    <property type="project" value="InterPro"/>
</dbReference>
<dbReference type="InterPro" id="IPR009057">
    <property type="entry name" value="Homeodomain-like_sf"/>
</dbReference>
<dbReference type="InterPro" id="IPR050204">
    <property type="entry name" value="AraC_XylS_family_regulators"/>
</dbReference>
<proteinExistence type="predicted"/>
<name>A0A4Q7ZRA2_9ACTN</name>
<evidence type="ECO:0000256" key="1">
    <source>
        <dbReference type="ARBA" id="ARBA00023015"/>
    </source>
</evidence>
<dbReference type="AlphaFoldDB" id="A0A4Q7ZRA2"/>
<dbReference type="SUPFAM" id="SSF46689">
    <property type="entry name" value="Homeodomain-like"/>
    <property type="match status" value="1"/>
</dbReference>
<dbReference type="PANTHER" id="PTHR46796:SF12">
    <property type="entry name" value="HTH-TYPE DNA-BINDING TRANSCRIPTIONAL ACTIVATOR EUTR"/>
    <property type="match status" value="1"/>
</dbReference>
<comment type="caution">
    <text evidence="6">The sequence shown here is derived from an EMBL/GenBank/DDBJ whole genome shotgun (WGS) entry which is preliminary data.</text>
</comment>